<evidence type="ECO:0000313" key="3">
    <source>
        <dbReference type="Proteomes" id="UP000001628"/>
    </source>
</evidence>
<dbReference type="GeneID" id="22587116"/>
<sequence>MAISDSESFCNDGTEESWIILTGLPCLFREQFPKMPKDHIARLIFDRHRQNASGGYWRNLISRQKDTGRISWPINFKDYVKASSPGYIKDCEGGTLMQTLHASPKITSSRNRAFPEEKPHHPPVASAADDGALSLQQIHSPSLRSGQRAGLQTCIHSPREPRCGPSSQ</sequence>
<dbReference type="HOGENOM" id="CLU_1587008_0_0_1"/>
<dbReference type="Proteomes" id="UP000001628">
    <property type="component" value="Unassembled WGS sequence"/>
</dbReference>
<proteinExistence type="predicted"/>
<dbReference type="STRING" id="502780.A0A0A0HXI0"/>
<accession>A0A0A0HXI0</accession>
<dbReference type="InParanoid" id="A0A0A0HXI0"/>
<evidence type="ECO:0000256" key="1">
    <source>
        <dbReference type="SAM" id="MobiDB-lite"/>
    </source>
</evidence>
<dbReference type="VEuPathDB" id="FungiDB:PADG_11219"/>
<keyword evidence="3" id="KW-1185">Reference proteome</keyword>
<dbReference type="Gene3D" id="3.40.630.30">
    <property type="match status" value="1"/>
</dbReference>
<dbReference type="AlphaFoldDB" id="A0A0A0HXI0"/>
<feature type="region of interest" description="Disordered" evidence="1">
    <location>
        <begin position="141"/>
        <end position="168"/>
    </location>
</feature>
<dbReference type="EMBL" id="KN275957">
    <property type="protein sequence ID" value="KGM92761.1"/>
    <property type="molecule type" value="Genomic_DNA"/>
</dbReference>
<reference evidence="2 3" key="1">
    <citation type="journal article" date="2011" name="PLoS Genet.">
        <title>Comparative genomic analysis of human fungal pathogens causing paracoccidioidomycosis.</title>
        <authorList>
            <person name="Desjardins C.A."/>
            <person name="Champion M.D."/>
            <person name="Holder J.W."/>
            <person name="Muszewska A."/>
            <person name="Goldberg J."/>
            <person name="Bailao A.M."/>
            <person name="Brigido M.M."/>
            <person name="Ferreira M.E."/>
            <person name="Garcia A.M."/>
            <person name="Grynberg M."/>
            <person name="Gujja S."/>
            <person name="Heiman D.I."/>
            <person name="Henn M.R."/>
            <person name="Kodira C.D."/>
            <person name="Leon-Narvaez H."/>
            <person name="Longo L.V."/>
            <person name="Ma L.J."/>
            <person name="Malavazi I."/>
            <person name="Matsuo A.L."/>
            <person name="Morais F.V."/>
            <person name="Pereira M."/>
            <person name="Rodriguez-Brito S."/>
            <person name="Sakthikumar S."/>
            <person name="Salem-Izacc S.M."/>
            <person name="Sykes S.M."/>
            <person name="Teixeira M.M."/>
            <person name="Vallejo M.C."/>
            <person name="Walter M.E."/>
            <person name="Yandava C."/>
            <person name="Young S."/>
            <person name="Zeng Q."/>
            <person name="Zucker J."/>
            <person name="Felipe M.S."/>
            <person name="Goldman G.H."/>
            <person name="Haas B.J."/>
            <person name="McEwen J.G."/>
            <person name="Nino-Vega G."/>
            <person name="Puccia R."/>
            <person name="San-Blas G."/>
            <person name="Soares C.M."/>
            <person name="Birren B.W."/>
            <person name="Cuomo C.A."/>
        </authorList>
    </citation>
    <scope>NUCLEOTIDE SEQUENCE [LARGE SCALE GENOMIC DNA]</scope>
    <source>
        <strain evidence="2 3">Pb18</strain>
    </source>
</reference>
<dbReference type="KEGG" id="pbn:PADG_11219"/>
<protein>
    <submittedName>
        <fullName evidence="2">Uncharacterized protein</fullName>
    </submittedName>
</protein>
<name>A0A0A0HXI0_PARBD</name>
<gene>
    <name evidence="2" type="ORF">PADG_11219</name>
</gene>
<evidence type="ECO:0000313" key="2">
    <source>
        <dbReference type="EMBL" id="KGM92761.1"/>
    </source>
</evidence>
<dbReference type="RefSeq" id="XP_010756814.1">
    <property type="nucleotide sequence ID" value="XM_010758512.1"/>
</dbReference>
<organism evidence="2 3">
    <name type="scientific">Paracoccidioides brasiliensis (strain Pb18)</name>
    <dbReference type="NCBI Taxonomy" id="502780"/>
    <lineage>
        <taxon>Eukaryota</taxon>
        <taxon>Fungi</taxon>
        <taxon>Dikarya</taxon>
        <taxon>Ascomycota</taxon>
        <taxon>Pezizomycotina</taxon>
        <taxon>Eurotiomycetes</taxon>
        <taxon>Eurotiomycetidae</taxon>
        <taxon>Onygenales</taxon>
        <taxon>Ajellomycetaceae</taxon>
        <taxon>Paracoccidioides</taxon>
    </lineage>
</organism>